<feature type="region of interest" description="Disordered" evidence="1">
    <location>
        <begin position="97"/>
        <end position="117"/>
    </location>
</feature>
<dbReference type="Proteomes" id="UP001327560">
    <property type="component" value="Chromosome 3"/>
</dbReference>
<evidence type="ECO:0000313" key="2">
    <source>
        <dbReference type="EMBL" id="WOL01816.1"/>
    </source>
</evidence>
<sequence>MRSMASPVDAAAAQLRATASPLPPPLHVADVDEEDENVKQLKECAALYLSLQYCLSLGLLGDSCLATFRVQLLPSRNDRRSLNPDFSLVESFRTPSLFNMEEPPSPHAESTSRIKGKKPMDDKLTLRLVEPEREELHTESSHCLVGKLWTDKPQSLHTMHTVLSSIWNKPAGFRCEEDDHQISNIHIGKQILDAIGTSNQIDMYSVGDAQGHSEKSCDMLAEELEDEQSPELSFGPWMKATQSRTLLHSLPKDLRKNAIHNSETNKRQPQEVATLLSSLSVFILGNSR</sequence>
<dbReference type="AlphaFoldDB" id="A0AAQ3Q9Z6"/>
<protein>
    <submittedName>
        <fullName evidence="2">Uncharacterized protein</fullName>
    </submittedName>
</protein>
<reference evidence="2 3" key="1">
    <citation type="submission" date="2023-10" db="EMBL/GenBank/DDBJ databases">
        <title>Chromosome-scale genome assembly provides insights into flower coloration mechanisms of Canna indica.</title>
        <authorList>
            <person name="Li C."/>
        </authorList>
    </citation>
    <scope>NUCLEOTIDE SEQUENCE [LARGE SCALE GENOMIC DNA]</scope>
    <source>
        <tissue evidence="2">Flower</tissue>
    </source>
</reference>
<organism evidence="2 3">
    <name type="scientific">Canna indica</name>
    <name type="common">Indian-shot</name>
    <dbReference type="NCBI Taxonomy" id="4628"/>
    <lineage>
        <taxon>Eukaryota</taxon>
        <taxon>Viridiplantae</taxon>
        <taxon>Streptophyta</taxon>
        <taxon>Embryophyta</taxon>
        <taxon>Tracheophyta</taxon>
        <taxon>Spermatophyta</taxon>
        <taxon>Magnoliopsida</taxon>
        <taxon>Liliopsida</taxon>
        <taxon>Zingiberales</taxon>
        <taxon>Cannaceae</taxon>
        <taxon>Canna</taxon>
    </lineage>
</organism>
<evidence type="ECO:0000313" key="3">
    <source>
        <dbReference type="Proteomes" id="UP001327560"/>
    </source>
</evidence>
<name>A0AAQ3Q9Z6_9LILI</name>
<keyword evidence="3" id="KW-1185">Reference proteome</keyword>
<dbReference type="PANTHER" id="PTHR48236">
    <property type="entry name" value="COX19-LIKE CHCH FAMILY PROTEIN"/>
    <property type="match status" value="1"/>
</dbReference>
<proteinExistence type="predicted"/>
<accession>A0AAQ3Q9Z6</accession>
<evidence type="ECO:0000256" key="1">
    <source>
        <dbReference type="SAM" id="MobiDB-lite"/>
    </source>
</evidence>
<gene>
    <name evidence="2" type="ORF">Cni_G10533</name>
</gene>
<dbReference type="EMBL" id="CP136892">
    <property type="protein sequence ID" value="WOL01816.1"/>
    <property type="molecule type" value="Genomic_DNA"/>
</dbReference>
<dbReference type="PANTHER" id="PTHR48236:SF1">
    <property type="entry name" value="COX19-LIKE CHCH FAMILY PROTEIN"/>
    <property type="match status" value="1"/>
</dbReference>